<sequence>MSSALLLSSLTLASRLEYMLAASWEGTFLEGLFLNALSVLRVIVETVLGLNLTSDLDVGFNCCLNVRFGSGGSKGSSLRLSTSISSKTMLIKGSRERIDEEESSMALTSSRAFKEDRALREDRVDDKVVVDLESTQWMFTILFGIKEIKWVT</sequence>
<protein>
    <submittedName>
        <fullName evidence="1">Uncharacterized protein</fullName>
    </submittedName>
</protein>
<dbReference type="Proteomes" id="UP000008064">
    <property type="component" value="Unassembled WGS sequence"/>
</dbReference>
<evidence type="ECO:0000313" key="1">
    <source>
        <dbReference type="EMBL" id="EGO30295.1"/>
    </source>
</evidence>
<dbReference type="KEGG" id="sla:SERLADRAFT_454641"/>
<organism>
    <name type="scientific">Serpula lacrymans var. lacrymans (strain S7.9)</name>
    <name type="common">Dry rot fungus</name>
    <dbReference type="NCBI Taxonomy" id="578457"/>
    <lineage>
        <taxon>Eukaryota</taxon>
        <taxon>Fungi</taxon>
        <taxon>Dikarya</taxon>
        <taxon>Basidiomycota</taxon>
        <taxon>Agaricomycotina</taxon>
        <taxon>Agaricomycetes</taxon>
        <taxon>Agaricomycetidae</taxon>
        <taxon>Boletales</taxon>
        <taxon>Coniophorineae</taxon>
        <taxon>Serpulaceae</taxon>
        <taxon>Serpula</taxon>
    </lineage>
</organism>
<dbReference type="EMBL" id="GL945428">
    <property type="protein sequence ID" value="EGO30295.1"/>
    <property type="molecule type" value="Genomic_DNA"/>
</dbReference>
<proteinExistence type="predicted"/>
<name>F8NDF7_SERL9</name>
<dbReference type="RefSeq" id="XP_007312179.1">
    <property type="nucleotide sequence ID" value="XM_007312117.1"/>
</dbReference>
<dbReference type="GeneID" id="18817052"/>
<dbReference type="AlphaFoldDB" id="F8NDF7"/>
<accession>F8NDF7</accession>
<reference evidence="1" key="1">
    <citation type="submission" date="2011-04" db="EMBL/GenBank/DDBJ databases">
        <title>Evolution of plant cell wall degrading machinery underlies the functional diversity of forest fungi.</title>
        <authorList>
            <consortium name="US DOE Joint Genome Institute (JGI-PGF)"/>
            <person name="Eastwood D.C."/>
            <person name="Floudas D."/>
            <person name="Binder M."/>
            <person name="Majcherczyk A."/>
            <person name="Schneider P."/>
            <person name="Aerts A."/>
            <person name="Asiegbu F.O."/>
            <person name="Baker S.E."/>
            <person name="Barry K."/>
            <person name="Bendiksby M."/>
            <person name="Blumentritt M."/>
            <person name="Coutinho P.M."/>
            <person name="Cullen D."/>
            <person name="Cullen D."/>
            <person name="Gathman A."/>
            <person name="Goodell B."/>
            <person name="Henrissat B."/>
            <person name="Ihrmark K."/>
            <person name="Kauserud H."/>
            <person name="Kohler A."/>
            <person name="LaButti K."/>
            <person name="Lapidus A."/>
            <person name="Lavin J.L."/>
            <person name="Lee Y.-H."/>
            <person name="Lindquist E."/>
            <person name="Lilly W."/>
            <person name="Lucas S."/>
            <person name="Morin E."/>
            <person name="Murat C."/>
            <person name="Oguiza J.A."/>
            <person name="Park J."/>
            <person name="Pisabarro A.G."/>
            <person name="Riley R."/>
            <person name="Rosling A."/>
            <person name="Salamov A."/>
            <person name="Schmidt O."/>
            <person name="Schmutz J."/>
            <person name="Skrede I."/>
            <person name="Stenlid J."/>
            <person name="Wiebenga A."/>
            <person name="Xie X."/>
            <person name="Kues U."/>
            <person name="Hibbett D.S."/>
            <person name="Hoffmeister D."/>
            <person name="Hogberg N."/>
            <person name="Martin F."/>
            <person name="Grigoriev I.V."/>
            <person name="Watkinson S.C."/>
        </authorList>
    </citation>
    <scope>NUCLEOTIDE SEQUENCE</scope>
    <source>
        <strain evidence="1">S7.9</strain>
    </source>
</reference>
<dbReference type="HOGENOM" id="CLU_1723445_0_0_1"/>
<gene>
    <name evidence="1" type="ORF">SERLADRAFT_454641</name>
</gene>